<accession>A0ACD4NP34</accession>
<proteinExistence type="predicted"/>
<name>A0ACD4NP34_9HYPH</name>
<protein>
    <submittedName>
        <fullName evidence="1">Uncharacterized protein</fullName>
    </submittedName>
</protein>
<evidence type="ECO:0000313" key="1">
    <source>
        <dbReference type="EMBL" id="WAJ28675.1"/>
    </source>
</evidence>
<evidence type="ECO:0000313" key="2">
    <source>
        <dbReference type="Proteomes" id="UP001163223"/>
    </source>
</evidence>
<sequence>MTSAAPTSTVSARLARLGALVLGAGLAAATPAGAQAPAHVVLPVAAPDGAHPLLADFVAICSRAMLDFPSAVAEAGKRGWASSPAEGGLLEEAALAALGSVSLSKAQDDFDSLFLLVNKVNFPHLTSASCNLQLIGDPPAGLDTSPLTGIEGVLPGLLNGLAHPLIGTWSFLDEQDQVVTMMSVPLGDQGVSLVMNRSVRVEPPPPPKPAP</sequence>
<dbReference type="EMBL" id="CP113520">
    <property type="protein sequence ID" value="WAJ28675.1"/>
    <property type="molecule type" value="Genomic_DNA"/>
</dbReference>
<reference evidence="1" key="1">
    <citation type="submission" date="2022-11" db="EMBL/GenBank/DDBJ databases">
        <title>beta-Carotene-producing bacterium, Jeongeuplla avenae sp. nov., alleviates the salt stress of Arabidopsis seedlings.</title>
        <authorList>
            <person name="Jiang L."/>
            <person name="Lee J."/>
        </authorList>
    </citation>
    <scope>NUCLEOTIDE SEQUENCE</scope>
    <source>
        <strain evidence="1">DY_R2A_6</strain>
    </source>
</reference>
<keyword evidence="2" id="KW-1185">Reference proteome</keyword>
<organism evidence="1 2">
    <name type="scientific">Antarcticirhabdus aurantiaca</name>
    <dbReference type="NCBI Taxonomy" id="2606717"/>
    <lineage>
        <taxon>Bacteria</taxon>
        <taxon>Pseudomonadati</taxon>
        <taxon>Pseudomonadota</taxon>
        <taxon>Alphaproteobacteria</taxon>
        <taxon>Hyphomicrobiales</taxon>
        <taxon>Aurantimonadaceae</taxon>
        <taxon>Antarcticirhabdus</taxon>
    </lineage>
</organism>
<dbReference type="Proteomes" id="UP001163223">
    <property type="component" value="Chromosome"/>
</dbReference>
<gene>
    <name evidence="1" type="ORF">OXU80_28420</name>
</gene>